<accession>A0A094PVS6</accession>
<comment type="caution">
    <text evidence="3">The sequence shown here is derived from an EMBL/GenBank/DDBJ whole genome shotgun (WGS) entry which is preliminary data.</text>
</comment>
<protein>
    <recommendedName>
        <fullName evidence="2">Major facilitator superfamily (MFS) profile domain-containing protein</fullName>
    </recommendedName>
</protein>
<dbReference type="InterPro" id="IPR020846">
    <property type="entry name" value="MFS_dom"/>
</dbReference>
<keyword evidence="1" id="KW-1133">Transmembrane helix</keyword>
<sequence length="130" mass="14203">MTKLRIVLFSAIVGAFVSIIAGFAHADRIVILGIRVPYGLVLSLSICLLTILWLNRQFQTRLAGTVFTVIWVLITLRMAIESGNGDLVFTVTWYSTSYIIAGAVLLSMAAVLPAMRLPDRGQHSLPESQA</sequence>
<organism evidence="3">
    <name type="scientific">freshwater metagenome</name>
    <dbReference type="NCBI Taxonomy" id="449393"/>
    <lineage>
        <taxon>unclassified sequences</taxon>
        <taxon>metagenomes</taxon>
        <taxon>ecological metagenomes</taxon>
    </lineage>
</organism>
<keyword evidence="1" id="KW-0812">Transmembrane</keyword>
<dbReference type="EMBL" id="JNSL01000100">
    <property type="protein sequence ID" value="KGA15865.1"/>
    <property type="molecule type" value="Genomic_DNA"/>
</dbReference>
<feature type="domain" description="Major facilitator superfamily (MFS) profile" evidence="2">
    <location>
        <begin position="1"/>
        <end position="130"/>
    </location>
</feature>
<keyword evidence="1" id="KW-0472">Membrane</keyword>
<feature type="transmembrane region" description="Helical" evidence="1">
    <location>
        <begin position="36"/>
        <end position="55"/>
    </location>
</feature>
<dbReference type="AlphaFoldDB" id="A0A094PVS6"/>
<reference evidence="3" key="1">
    <citation type="submission" date="2014-06" db="EMBL/GenBank/DDBJ databases">
        <title>Key roles for freshwater Actinobacteria revealed by deep metagenomic sequencing.</title>
        <authorList>
            <person name="Ghai R."/>
            <person name="Mizuno C.M."/>
            <person name="Picazo A."/>
            <person name="Camacho A."/>
            <person name="Rodriguez-Valera F."/>
        </authorList>
    </citation>
    <scope>NUCLEOTIDE SEQUENCE</scope>
</reference>
<name>A0A094PVS6_9ZZZZ</name>
<feature type="transmembrane region" description="Helical" evidence="1">
    <location>
        <begin position="92"/>
        <end position="112"/>
    </location>
</feature>
<gene>
    <name evidence="3" type="ORF">GM51_13845</name>
</gene>
<proteinExistence type="predicted"/>
<evidence type="ECO:0000256" key="1">
    <source>
        <dbReference type="SAM" id="Phobius"/>
    </source>
</evidence>
<feature type="transmembrane region" description="Helical" evidence="1">
    <location>
        <begin position="62"/>
        <end position="80"/>
    </location>
</feature>
<evidence type="ECO:0000259" key="2">
    <source>
        <dbReference type="PROSITE" id="PS50850"/>
    </source>
</evidence>
<evidence type="ECO:0000313" key="3">
    <source>
        <dbReference type="EMBL" id="KGA15865.1"/>
    </source>
</evidence>
<dbReference type="GO" id="GO:0022857">
    <property type="term" value="F:transmembrane transporter activity"/>
    <property type="evidence" value="ECO:0007669"/>
    <property type="project" value="InterPro"/>
</dbReference>
<dbReference type="PROSITE" id="PS50850">
    <property type="entry name" value="MFS"/>
    <property type="match status" value="1"/>
</dbReference>